<gene>
    <name evidence="14" type="ORF">SAMN04489868_10882</name>
</gene>
<dbReference type="Gene3D" id="1.10.8.500">
    <property type="entry name" value="HAMP domain in histidine kinase"/>
    <property type="match status" value="1"/>
</dbReference>
<dbReference type="SUPFAM" id="SSF55874">
    <property type="entry name" value="ATPase domain of HSP90 chaperone/DNA topoisomerase II/histidine kinase"/>
    <property type="match status" value="1"/>
</dbReference>
<feature type="domain" description="HAMP" evidence="13">
    <location>
        <begin position="205"/>
        <end position="257"/>
    </location>
</feature>
<dbReference type="GO" id="GO:0004721">
    <property type="term" value="F:phosphoprotein phosphatase activity"/>
    <property type="evidence" value="ECO:0007669"/>
    <property type="project" value="TreeGrafter"/>
</dbReference>
<sequence length="614" mass="68847">MNKKIKFFQSISFKIVMVFIILLLVALEIVGANFVNQLEKELVSNFKEERTLQVGFLENTLEPILLAENKADIQKSVADLITEFSGSGVIEVRVIDPNYYILGTSDNTKQSLVGRKSTDPEVQQGLLLGSSVTSQYIDPLTNDRRWKLVSPIIADNGTNDVLGVVLLETNIESVYKQINEINIIFLNASLIAGALTIILAQVISRAITKPISEMKQQTIKIAGGDYSGQLLVHGADELGQLSMAINELSNKVEEAQEITEAERRRLDSVLTHMTDGVLATDRRGKIVIINEKAQEMLGISQEAALGQSILSVLGRDTDMTLRQLLETQEEMLFDFSTVDTPLTLRGGFSLIQRETGFISGIVCVLHDVTEQEKIERERKAFVSNVSHELRTPLTSMRSYLEALSDGAWKDPEIAPRFLSVTQEETSRMIRMIQDLLELSRMDSGKSNLQPELTNINKLFDHVLDRFDMMLKSEAYVDKHYAIKRDFTHREIWVDADTDKMMQVLDNILNNAIKYSPDGGTITCRLMETHNLVVMSISDQGLGIPKKDLPHVFDRFFRVDKARARSMGGTGLGLAISKEVIQHHGGKIWAESTEGKGTTFYISLPYVPYEEGDWE</sequence>
<keyword evidence="10" id="KW-0812">Transmembrane</keyword>
<dbReference type="SMART" id="SM00304">
    <property type="entry name" value="HAMP"/>
    <property type="match status" value="1"/>
</dbReference>
<dbReference type="InterPro" id="IPR035965">
    <property type="entry name" value="PAS-like_dom_sf"/>
</dbReference>
<dbReference type="PRINTS" id="PR00344">
    <property type="entry name" value="BCTRLSENSOR"/>
</dbReference>
<dbReference type="CDD" id="cd00075">
    <property type="entry name" value="HATPase"/>
    <property type="match status" value="1"/>
</dbReference>
<dbReference type="SMART" id="SM00091">
    <property type="entry name" value="PAS"/>
    <property type="match status" value="1"/>
</dbReference>
<dbReference type="GO" id="GO:0000155">
    <property type="term" value="F:phosphorelay sensor kinase activity"/>
    <property type="evidence" value="ECO:0007669"/>
    <property type="project" value="InterPro"/>
</dbReference>
<keyword evidence="5" id="KW-0808">Transferase</keyword>
<feature type="domain" description="PAS" evidence="12">
    <location>
        <begin position="262"/>
        <end position="326"/>
    </location>
</feature>
<evidence type="ECO:0000256" key="6">
    <source>
        <dbReference type="ARBA" id="ARBA00022777"/>
    </source>
</evidence>
<dbReference type="EC" id="2.7.13.3" evidence="3"/>
<dbReference type="GO" id="GO:0006355">
    <property type="term" value="P:regulation of DNA-templated transcription"/>
    <property type="evidence" value="ECO:0007669"/>
    <property type="project" value="InterPro"/>
</dbReference>
<dbReference type="InterPro" id="IPR000014">
    <property type="entry name" value="PAS"/>
</dbReference>
<dbReference type="Proteomes" id="UP000198668">
    <property type="component" value="Unassembled WGS sequence"/>
</dbReference>
<dbReference type="Gene3D" id="1.10.287.130">
    <property type="match status" value="1"/>
</dbReference>
<dbReference type="InterPro" id="IPR004358">
    <property type="entry name" value="Sig_transdc_His_kin-like_C"/>
</dbReference>
<evidence type="ECO:0000313" key="14">
    <source>
        <dbReference type="EMBL" id="SFH64538.1"/>
    </source>
</evidence>
<dbReference type="InterPro" id="IPR036890">
    <property type="entry name" value="HATPase_C_sf"/>
</dbReference>
<dbReference type="Pfam" id="PF23846">
    <property type="entry name" value="Cache_WalK"/>
    <property type="match status" value="1"/>
</dbReference>
<evidence type="ECO:0000256" key="1">
    <source>
        <dbReference type="ARBA" id="ARBA00000085"/>
    </source>
</evidence>
<dbReference type="Pfam" id="PF00989">
    <property type="entry name" value="PAS"/>
    <property type="match status" value="1"/>
</dbReference>
<dbReference type="Gene3D" id="3.30.565.10">
    <property type="entry name" value="Histidine kinase-like ATPase, C-terminal domain"/>
    <property type="match status" value="1"/>
</dbReference>
<dbReference type="SUPFAM" id="SSF158472">
    <property type="entry name" value="HAMP domain-like"/>
    <property type="match status" value="1"/>
</dbReference>
<dbReference type="NCBIfam" id="TIGR00229">
    <property type="entry name" value="sensory_box"/>
    <property type="match status" value="1"/>
</dbReference>
<evidence type="ECO:0000313" key="15">
    <source>
        <dbReference type="Proteomes" id="UP000198668"/>
    </source>
</evidence>
<dbReference type="InterPro" id="IPR013767">
    <property type="entry name" value="PAS_fold"/>
</dbReference>
<dbReference type="FunFam" id="1.10.287.130:FF:000001">
    <property type="entry name" value="Two-component sensor histidine kinase"/>
    <property type="match status" value="1"/>
</dbReference>
<keyword evidence="7" id="KW-0902">Two-component regulatory system</keyword>
<keyword evidence="8 10" id="KW-0472">Membrane</keyword>
<dbReference type="InterPro" id="IPR003661">
    <property type="entry name" value="HisK_dim/P_dom"/>
</dbReference>
<evidence type="ECO:0000256" key="7">
    <source>
        <dbReference type="ARBA" id="ARBA00023012"/>
    </source>
</evidence>
<dbReference type="Pfam" id="PF00512">
    <property type="entry name" value="HisKA"/>
    <property type="match status" value="1"/>
</dbReference>
<dbReference type="SMART" id="SM00388">
    <property type="entry name" value="HisKA"/>
    <property type="match status" value="1"/>
</dbReference>
<feature type="coiled-coil region" evidence="9">
    <location>
        <begin position="238"/>
        <end position="265"/>
    </location>
</feature>
<protein>
    <recommendedName>
        <fullName evidence="3">histidine kinase</fullName>
        <ecNumber evidence="3">2.7.13.3</ecNumber>
    </recommendedName>
</protein>
<accession>A0A1I3BQE7</accession>
<dbReference type="Pfam" id="PF02518">
    <property type="entry name" value="HATPase_c"/>
    <property type="match status" value="1"/>
</dbReference>
<dbReference type="GO" id="GO:0005886">
    <property type="term" value="C:plasma membrane"/>
    <property type="evidence" value="ECO:0007669"/>
    <property type="project" value="TreeGrafter"/>
</dbReference>
<dbReference type="PANTHER" id="PTHR45453">
    <property type="entry name" value="PHOSPHATE REGULON SENSOR PROTEIN PHOR"/>
    <property type="match status" value="1"/>
</dbReference>
<dbReference type="PROSITE" id="PS50109">
    <property type="entry name" value="HIS_KIN"/>
    <property type="match status" value="1"/>
</dbReference>
<dbReference type="AlphaFoldDB" id="A0A1I3BQE7"/>
<evidence type="ECO:0000256" key="5">
    <source>
        <dbReference type="ARBA" id="ARBA00022679"/>
    </source>
</evidence>
<dbReference type="RefSeq" id="WP_092091815.1">
    <property type="nucleotide sequence ID" value="NZ_FOQE01000008.1"/>
</dbReference>
<dbReference type="InterPro" id="IPR005467">
    <property type="entry name" value="His_kinase_dom"/>
</dbReference>
<feature type="domain" description="Histidine kinase" evidence="11">
    <location>
        <begin position="384"/>
        <end position="607"/>
    </location>
</feature>
<dbReference type="PROSITE" id="PS50112">
    <property type="entry name" value="PAS"/>
    <property type="match status" value="1"/>
</dbReference>
<evidence type="ECO:0000259" key="12">
    <source>
        <dbReference type="PROSITE" id="PS50112"/>
    </source>
</evidence>
<dbReference type="OrthoDB" id="9813151at2"/>
<dbReference type="InterPro" id="IPR003660">
    <property type="entry name" value="HAMP_dom"/>
</dbReference>
<dbReference type="NCBIfam" id="NF033092">
    <property type="entry name" value="HK_WalK"/>
    <property type="match status" value="1"/>
</dbReference>
<dbReference type="SMART" id="SM00387">
    <property type="entry name" value="HATPase_c"/>
    <property type="match status" value="1"/>
</dbReference>
<dbReference type="InterPro" id="IPR003594">
    <property type="entry name" value="HATPase_dom"/>
</dbReference>
<keyword evidence="15" id="KW-1185">Reference proteome</keyword>
<dbReference type="PANTHER" id="PTHR45453:SF1">
    <property type="entry name" value="PHOSPHATE REGULON SENSOR PROTEIN PHOR"/>
    <property type="match status" value="1"/>
</dbReference>
<evidence type="ECO:0000256" key="8">
    <source>
        <dbReference type="ARBA" id="ARBA00023136"/>
    </source>
</evidence>
<dbReference type="CDD" id="cd00130">
    <property type="entry name" value="PAS"/>
    <property type="match status" value="1"/>
</dbReference>
<keyword evidence="9" id="KW-0175">Coiled coil</keyword>
<dbReference type="CDD" id="cd06225">
    <property type="entry name" value="HAMP"/>
    <property type="match status" value="1"/>
</dbReference>
<reference evidence="14 15" key="1">
    <citation type="submission" date="2016-10" db="EMBL/GenBank/DDBJ databases">
        <authorList>
            <person name="de Groot N.N."/>
        </authorList>
    </citation>
    <scope>NUCLEOTIDE SEQUENCE [LARGE SCALE GENOMIC DNA]</scope>
    <source>
        <strain evidence="14 15">DSM 27630</strain>
    </source>
</reference>
<dbReference type="EMBL" id="FOQE01000008">
    <property type="protein sequence ID" value="SFH64538.1"/>
    <property type="molecule type" value="Genomic_DNA"/>
</dbReference>
<dbReference type="GO" id="GO:0016036">
    <property type="term" value="P:cellular response to phosphate starvation"/>
    <property type="evidence" value="ECO:0007669"/>
    <property type="project" value="TreeGrafter"/>
</dbReference>
<dbReference type="FunFam" id="3.30.565.10:FF:000006">
    <property type="entry name" value="Sensor histidine kinase WalK"/>
    <property type="match status" value="1"/>
</dbReference>
<dbReference type="InterPro" id="IPR036097">
    <property type="entry name" value="HisK_dim/P_sf"/>
</dbReference>
<organism evidence="14 15">
    <name type="scientific">Pisciglobus halotolerans</name>
    <dbReference type="NCBI Taxonomy" id="745365"/>
    <lineage>
        <taxon>Bacteria</taxon>
        <taxon>Bacillati</taxon>
        <taxon>Bacillota</taxon>
        <taxon>Bacilli</taxon>
        <taxon>Lactobacillales</taxon>
        <taxon>Carnobacteriaceae</taxon>
    </lineage>
</organism>
<comment type="catalytic activity">
    <reaction evidence="1">
        <text>ATP + protein L-histidine = ADP + protein N-phospho-L-histidine.</text>
        <dbReference type="EC" id="2.7.13.3"/>
    </reaction>
</comment>
<evidence type="ECO:0000259" key="13">
    <source>
        <dbReference type="PROSITE" id="PS50885"/>
    </source>
</evidence>
<dbReference type="PROSITE" id="PS50885">
    <property type="entry name" value="HAMP"/>
    <property type="match status" value="1"/>
</dbReference>
<evidence type="ECO:0000259" key="11">
    <source>
        <dbReference type="PROSITE" id="PS50109"/>
    </source>
</evidence>
<dbReference type="CDD" id="cd00082">
    <property type="entry name" value="HisKA"/>
    <property type="match status" value="1"/>
</dbReference>
<evidence type="ECO:0000256" key="2">
    <source>
        <dbReference type="ARBA" id="ARBA00004370"/>
    </source>
</evidence>
<dbReference type="Pfam" id="PF00672">
    <property type="entry name" value="HAMP"/>
    <property type="match status" value="1"/>
</dbReference>
<dbReference type="SUPFAM" id="SSF47384">
    <property type="entry name" value="Homodimeric domain of signal transducing histidine kinase"/>
    <property type="match status" value="1"/>
</dbReference>
<feature type="transmembrane region" description="Helical" evidence="10">
    <location>
        <begin position="183"/>
        <end position="207"/>
    </location>
</feature>
<dbReference type="InterPro" id="IPR057640">
    <property type="entry name" value="Cache_WalK"/>
</dbReference>
<dbReference type="SUPFAM" id="SSF55785">
    <property type="entry name" value="PYP-like sensor domain (PAS domain)"/>
    <property type="match status" value="1"/>
</dbReference>
<keyword evidence="4" id="KW-0597">Phosphoprotein</keyword>
<dbReference type="InterPro" id="IPR049814">
    <property type="entry name" value="Resp_reg_WalK"/>
</dbReference>
<comment type="subcellular location">
    <subcellularLocation>
        <location evidence="2">Membrane</location>
    </subcellularLocation>
</comment>
<evidence type="ECO:0000256" key="3">
    <source>
        <dbReference type="ARBA" id="ARBA00012438"/>
    </source>
</evidence>
<evidence type="ECO:0000256" key="9">
    <source>
        <dbReference type="SAM" id="Coils"/>
    </source>
</evidence>
<keyword evidence="6 14" id="KW-0418">Kinase</keyword>
<keyword evidence="10" id="KW-1133">Transmembrane helix</keyword>
<dbReference type="Gene3D" id="3.30.450.20">
    <property type="entry name" value="PAS domain"/>
    <property type="match status" value="2"/>
</dbReference>
<evidence type="ECO:0000256" key="4">
    <source>
        <dbReference type="ARBA" id="ARBA00022553"/>
    </source>
</evidence>
<evidence type="ECO:0000256" key="10">
    <source>
        <dbReference type="SAM" id="Phobius"/>
    </source>
</evidence>
<dbReference type="InterPro" id="IPR050351">
    <property type="entry name" value="BphY/WalK/GraS-like"/>
</dbReference>
<name>A0A1I3BQE7_9LACT</name>
<proteinExistence type="predicted"/>